<proteinExistence type="predicted"/>
<organism evidence="3 4">
    <name type="scientific">Paenimyroides aestuarii</name>
    <dbReference type="NCBI Taxonomy" id="2968490"/>
    <lineage>
        <taxon>Bacteria</taxon>
        <taxon>Pseudomonadati</taxon>
        <taxon>Bacteroidota</taxon>
        <taxon>Flavobacteriia</taxon>
        <taxon>Flavobacteriales</taxon>
        <taxon>Flavobacteriaceae</taxon>
        <taxon>Paenimyroides</taxon>
    </lineage>
</organism>
<keyword evidence="4" id="KW-1185">Reference proteome</keyword>
<keyword evidence="2" id="KW-1133">Transmembrane helix</keyword>
<evidence type="ECO:0000256" key="2">
    <source>
        <dbReference type="SAM" id="Phobius"/>
    </source>
</evidence>
<feature type="coiled-coil region" evidence="1">
    <location>
        <begin position="43"/>
        <end position="77"/>
    </location>
</feature>
<evidence type="ECO:0000256" key="1">
    <source>
        <dbReference type="SAM" id="Coils"/>
    </source>
</evidence>
<dbReference type="Pfam" id="PF19579">
    <property type="entry name" value="FtsL_2"/>
    <property type="match status" value="1"/>
</dbReference>
<feature type="transmembrane region" description="Helical" evidence="2">
    <location>
        <begin position="23"/>
        <end position="43"/>
    </location>
</feature>
<reference evidence="3 4" key="1">
    <citation type="submission" date="2022-08" db="EMBL/GenBank/DDBJ databases">
        <title>Myroides zhujiangensis sp. nov., a novel bacterium isolated from sediment in the Pearl River Estuary.</title>
        <authorList>
            <person name="Cui L."/>
        </authorList>
    </citation>
    <scope>NUCLEOTIDE SEQUENCE [LARGE SCALE GENOMIC DNA]</scope>
    <source>
        <strain evidence="3 4">SCSIO 72103</strain>
    </source>
</reference>
<dbReference type="InterPro" id="IPR045755">
    <property type="entry name" value="FtsL-like"/>
</dbReference>
<name>A0ABY5NW36_9FLAO</name>
<keyword evidence="2" id="KW-0472">Membrane</keyword>
<accession>A0ABY5NW36</accession>
<keyword evidence="2" id="KW-0812">Transmembrane</keyword>
<dbReference type="Proteomes" id="UP001317001">
    <property type="component" value="Chromosome"/>
</dbReference>
<sequence>MKMGLNSIIKAKFLVEGQSLKNWLFIIYIVFWTLVLIANNHFYEQKMMKAKDLTEQVKELRSEFVDKRSELMQLRMESNISKQMEVYQILPSSVPPKKIKVVMEKEKKWYEIWD</sequence>
<evidence type="ECO:0000313" key="4">
    <source>
        <dbReference type="Proteomes" id="UP001317001"/>
    </source>
</evidence>
<evidence type="ECO:0000313" key="3">
    <source>
        <dbReference type="EMBL" id="UUV22805.1"/>
    </source>
</evidence>
<gene>
    <name evidence="3" type="ORF">NPX36_03175</name>
</gene>
<keyword evidence="1" id="KW-0175">Coiled coil</keyword>
<protein>
    <submittedName>
        <fullName evidence="3">FtsL-like putative cell division protein</fullName>
    </submittedName>
</protein>
<dbReference type="EMBL" id="CP102382">
    <property type="protein sequence ID" value="UUV22805.1"/>
    <property type="molecule type" value="Genomic_DNA"/>
</dbReference>